<organism evidence="2 3">
    <name type="scientific">Exophiala oligosperma</name>
    <dbReference type="NCBI Taxonomy" id="215243"/>
    <lineage>
        <taxon>Eukaryota</taxon>
        <taxon>Fungi</taxon>
        <taxon>Dikarya</taxon>
        <taxon>Ascomycota</taxon>
        <taxon>Pezizomycotina</taxon>
        <taxon>Eurotiomycetes</taxon>
        <taxon>Chaetothyriomycetidae</taxon>
        <taxon>Chaetothyriales</taxon>
        <taxon>Herpotrichiellaceae</taxon>
        <taxon>Exophiala</taxon>
    </lineage>
</organism>
<feature type="region of interest" description="Disordered" evidence="1">
    <location>
        <begin position="1"/>
        <end position="133"/>
    </location>
</feature>
<feature type="compositionally biased region" description="Basic and acidic residues" evidence="1">
    <location>
        <begin position="213"/>
        <end position="228"/>
    </location>
</feature>
<feature type="region of interest" description="Disordered" evidence="1">
    <location>
        <begin position="394"/>
        <end position="416"/>
    </location>
</feature>
<feature type="compositionally biased region" description="Polar residues" evidence="1">
    <location>
        <begin position="340"/>
        <end position="356"/>
    </location>
</feature>
<feature type="compositionally biased region" description="Basic and acidic residues" evidence="1">
    <location>
        <begin position="955"/>
        <end position="966"/>
    </location>
</feature>
<feature type="compositionally biased region" description="Polar residues" evidence="1">
    <location>
        <begin position="608"/>
        <end position="617"/>
    </location>
</feature>
<evidence type="ECO:0000256" key="1">
    <source>
        <dbReference type="SAM" id="MobiDB-lite"/>
    </source>
</evidence>
<feature type="compositionally biased region" description="Polar residues" evidence="1">
    <location>
        <begin position="910"/>
        <end position="924"/>
    </location>
</feature>
<dbReference type="RefSeq" id="XP_016263163.1">
    <property type="nucleotide sequence ID" value="XM_016407559.1"/>
</dbReference>
<feature type="compositionally biased region" description="Polar residues" evidence="1">
    <location>
        <begin position="530"/>
        <end position="547"/>
    </location>
</feature>
<feature type="compositionally biased region" description="Polar residues" evidence="1">
    <location>
        <begin position="84"/>
        <end position="102"/>
    </location>
</feature>
<feature type="compositionally biased region" description="Low complexity" evidence="1">
    <location>
        <begin position="934"/>
        <end position="943"/>
    </location>
</feature>
<feature type="region of interest" description="Disordered" evidence="1">
    <location>
        <begin position="337"/>
        <end position="372"/>
    </location>
</feature>
<proteinExistence type="predicted"/>
<dbReference type="VEuPathDB" id="FungiDB:PV06_06443"/>
<evidence type="ECO:0000313" key="3">
    <source>
        <dbReference type="Proteomes" id="UP000053342"/>
    </source>
</evidence>
<dbReference type="HOGENOM" id="CLU_012619_0_0_1"/>
<name>A0A0D2BZT5_9EURO</name>
<feature type="region of interest" description="Disordered" evidence="1">
    <location>
        <begin position="193"/>
        <end position="283"/>
    </location>
</feature>
<feature type="region of interest" description="Disordered" evidence="1">
    <location>
        <begin position="866"/>
        <end position="966"/>
    </location>
</feature>
<dbReference type="GeneID" id="27358517"/>
<feature type="compositionally biased region" description="Low complexity" evidence="1">
    <location>
        <begin position="878"/>
        <end position="892"/>
    </location>
</feature>
<protein>
    <submittedName>
        <fullName evidence="2">Uncharacterized protein</fullName>
    </submittedName>
</protein>
<feature type="compositionally biased region" description="Polar residues" evidence="1">
    <location>
        <begin position="457"/>
        <end position="480"/>
    </location>
</feature>
<feature type="region of interest" description="Disordered" evidence="1">
    <location>
        <begin position="774"/>
        <end position="839"/>
    </location>
</feature>
<sequence>MESGLKRLWTRRKSKGRDVRQETGRGSLRKSQSTDLVGLSTNDRHGRNTPNEQGAQFLSPITTHSSVEPVSSSKKHPMLLGVSRPTTSPSRPGTSESGSLMSAVNRAATDAGVRAEQEYRQSTDHSFRAHRQQKGPRYIDIFSLSKANGTNPMPGYNEDVAERNLDVTRVALEGTHDQTSPSSKYAEEVAARNAYPPLQDNRSRNTSLSSPRRPFDENARSELSRDLSSRVSDYLSGSAVSGHPEWSRFQPLPRSQDMHSRQSSQPSWQQRSPMRELPTLAQGSPGPLLAHHVHHVKPSTENLHDRMVAARSAGISGRLDQSEVFRNYQLSAAEVIQASRPPSSRPGTAISMASGTRRNEHPLRSHSSMSNTSVKRAINLPHRTIMDLTGTDSDVFSERESDPTYGSAPVTGQAKIDQMRPMYESTIEDRPSRSDPVDLRTSPSVPADLRMYVPGEFSQNQSPVPSVSEFTVRSTPTKVPTSSELSSISTLASSAPHTSVLIQPKETIGASGFNKAHTLAQEFPIRNEPVEQSTSGSQDHPTSNSYLADTEVDTHHSKQTHEEPRDEAAEIGVLRTIEEARLQDGIDSKSNRPRADHAKQSHREEVPPSQTYAQTTPEIVAPVDYVDPGAGESFGVQSRDFASTLPKPGLTSVPEDTESSGDSRAHHAKNTRYRSASHDPNAGRTPLNETDQLKFSLYESTFNEDDFAQKQADARAALIRLQESLNENFLTQPTVAARSSRPTAPKHAFSYSDGKPVAPSTIFAQVRNSPPALAKTKFSADISTGEDRYERPKPRSYHSMTTVPDAHERRRNYHVDNVDGRKRNRQGNHPDLDGPGPSIVALEQEETNPLPLPPPLHINGRRFQQLDRQPVPPSPGEVSLSSFPLPVSSPRPTISSDTTRADSTDPIKSIGSQYRSHSQQSSDGSRVLRRKTSQRSQTSSASAFIPYHMVPDRSSSIRDRSVTEEY</sequence>
<feature type="compositionally biased region" description="Basic and acidic residues" evidence="1">
    <location>
        <begin position="576"/>
        <end position="606"/>
    </location>
</feature>
<feature type="compositionally biased region" description="Basic and acidic residues" evidence="1">
    <location>
        <begin position="805"/>
        <end position="821"/>
    </location>
</feature>
<evidence type="ECO:0000313" key="2">
    <source>
        <dbReference type="EMBL" id="KIW42947.1"/>
    </source>
</evidence>
<feature type="region of interest" description="Disordered" evidence="1">
    <location>
        <begin position="456"/>
        <end position="486"/>
    </location>
</feature>
<reference evidence="2 3" key="1">
    <citation type="submission" date="2015-01" db="EMBL/GenBank/DDBJ databases">
        <title>The Genome Sequence of Exophiala oligosperma CBS72588.</title>
        <authorList>
            <consortium name="The Broad Institute Genomics Platform"/>
            <person name="Cuomo C."/>
            <person name="de Hoog S."/>
            <person name="Gorbushina A."/>
            <person name="Stielow B."/>
            <person name="Teixiera M."/>
            <person name="Abouelleil A."/>
            <person name="Chapman S.B."/>
            <person name="Priest M."/>
            <person name="Young S.K."/>
            <person name="Wortman J."/>
            <person name="Nusbaum C."/>
            <person name="Birren B."/>
        </authorList>
    </citation>
    <scope>NUCLEOTIDE SEQUENCE [LARGE SCALE GENOMIC DNA]</scope>
    <source>
        <strain evidence="2 3">CBS 72588</strain>
    </source>
</reference>
<feature type="compositionally biased region" description="Polar residues" evidence="1">
    <location>
        <begin position="29"/>
        <end position="41"/>
    </location>
</feature>
<feature type="compositionally biased region" description="Polar residues" evidence="1">
    <location>
        <begin position="48"/>
        <end position="72"/>
    </location>
</feature>
<feature type="region of interest" description="Disordered" evidence="1">
    <location>
        <begin position="512"/>
        <end position="688"/>
    </location>
</feature>
<dbReference type="EMBL" id="KN847336">
    <property type="protein sequence ID" value="KIW42947.1"/>
    <property type="molecule type" value="Genomic_DNA"/>
</dbReference>
<feature type="compositionally biased region" description="Low complexity" evidence="1">
    <location>
        <begin position="261"/>
        <end position="272"/>
    </location>
</feature>
<feature type="compositionally biased region" description="Basic and acidic residues" evidence="1">
    <location>
        <begin position="113"/>
        <end position="127"/>
    </location>
</feature>
<feature type="compositionally biased region" description="Basic and acidic residues" evidence="1">
    <location>
        <begin position="552"/>
        <end position="568"/>
    </location>
</feature>
<keyword evidence="3" id="KW-1185">Reference proteome</keyword>
<dbReference type="AlphaFoldDB" id="A0A0D2BZT5"/>
<dbReference type="OrthoDB" id="4158554at2759"/>
<gene>
    <name evidence="2" type="ORF">PV06_06443</name>
</gene>
<accession>A0A0D2BZT5</accession>
<dbReference type="Proteomes" id="UP000053342">
    <property type="component" value="Unassembled WGS sequence"/>
</dbReference>